<proteinExistence type="predicted"/>
<evidence type="ECO:0000313" key="2">
    <source>
        <dbReference type="EMBL" id="KAB0801766.1"/>
    </source>
</evidence>
<reference evidence="2 3" key="1">
    <citation type="journal article" date="2018" name="Elife">
        <title>Firefly genomes illuminate parallel origins of bioluminescence in beetles.</title>
        <authorList>
            <person name="Fallon T.R."/>
            <person name="Lower S.E."/>
            <person name="Chang C.H."/>
            <person name="Bessho-Uehara M."/>
            <person name="Martin G.J."/>
            <person name="Bewick A.J."/>
            <person name="Behringer M."/>
            <person name="Debat H.J."/>
            <person name="Wong I."/>
            <person name="Day J.C."/>
            <person name="Suvorov A."/>
            <person name="Silva C.J."/>
            <person name="Stanger-Hall K.F."/>
            <person name="Hall D.W."/>
            <person name="Schmitz R.J."/>
            <person name="Nelson D.R."/>
            <person name="Lewis S.M."/>
            <person name="Shigenobu S."/>
            <person name="Bybee S.M."/>
            <person name="Larracuente A.M."/>
            <person name="Oba Y."/>
            <person name="Weng J.K."/>
        </authorList>
    </citation>
    <scope>NUCLEOTIDE SEQUENCE [LARGE SCALE GENOMIC DNA]</scope>
    <source>
        <strain evidence="2">1611_PpyrPB1</strain>
        <tissue evidence="2">Whole body</tissue>
    </source>
</reference>
<feature type="compositionally biased region" description="Acidic residues" evidence="1">
    <location>
        <begin position="18"/>
        <end position="27"/>
    </location>
</feature>
<dbReference type="SUPFAM" id="SSF56112">
    <property type="entry name" value="Protein kinase-like (PK-like)"/>
    <property type="match status" value="1"/>
</dbReference>
<keyword evidence="3" id="KW-1185">Reference proteome</keyword>
<organism evidence="2 3">
    <name type="scientific">Photinus pyralis</name>
    <name type="common">Common eastern firefly</name>
    <name type="synonym">Lampyris pyralis</name>
    <dbReference type="NCBI Taxonomy" id="7054"/>
    <lineage>
        <taxon>Eukaryota</taxon>
        <taxon>Metazoa</taxon>
        <taxon>Ecdysozoa</taxon>
        <taxon>Arthropoda</taxon>
        <taxon>Hexapoda</taxon>
        <taxon>Insecta</taxon>
        <taxon>Pterygota</taxon>
        <taxon>Neoptera</taxon>
        <taxon>Endopterygota</taxon>
        <taxon>Coleoptera</taxon>
        <taxon>Polyphaga</taxon>
        <taxon>Elateriformia</taxon>
        <taxon>Elateroidea</taxon>
        <taxon>Lampyridae</taxon>
        <taxon>Lampyrinae</taxon>
        <taxon>Photinus</taxon>
    </lineage>
</organism>
<dbReference type="Gene3D" id="1.10.510.10">
    <property type="entry name" value="Transferase(Phosphotransferase) domain 1"/>
    <property type="match status" value="1"/>
</dbReference>
<dbReference type="Proteomes" id="UP000327044">
    <property type="component" value="Unassembled WGS sequence"/>
</dbReference>
<dbReference type="InterPro" id="IPR011009">
    <property type="entry name" value="Kinase-like_dom_sf"/>
</dbReference>
<dbReference type="AlphaFoldDB" id="A0A5N4AWS5"/>
<name>A0A5N4AWS5_PHOPY</name>
<evidence type="ECO:0000256" key="1">
    <source>
        <dbReference type="SAM" id="MobiDB-lite"/>
    </source>
</evidence>
<evidence type="ECO:0000313" key="3">
    <source>
        <dbReference type="Proteomes" id="UP000327044"/>
    </source>
</evidence>
<evidence type="ECO:0008006" key="4">
    <source>
        <dbReference type="Google" id="ProtNLM"/>
    </source>
</evidence>
<dbReference type="InParanoid" id="A0A5N4AWS5"/>
<protein>
    <recommendedName>
        <fullName evidence="4">Protein kinase domain-containing protein</fullName>
    </recommendedName>
</protein>
<comment type="caution">
    <text evidence="2">The sequence shown here is derived from an EMBL/GenBank/DDBJ whole genome shotgun (WGS) entry which is preliminary data.</text>
</comment>
<feature type="region of interest" description="Disordered" evidence="1">
    <location>
        <begin position="1"/>
        <end position="37"/>
    </location>
</feature>
<accession>A0A5N4AWS5</accession>
<dbReference type="EMBL" id="VVIM01000002">
    <property type="protein sequence ID" value="KAB0801766.1"/>
    <property type="molecule type" value="Genomic_DNA"/>
</dbReference>
<sequence>MPLANSFEPWQVQHADTESGDAEEIGGIEENGGSTEREHEIELQEGEHWSNVSQSVKDLLVDMLHLSPQRRPLASHLRNHLWLNPASHQHPSNHVQNRCNITQNRESVIVPGFQSKSDINANEKLHLKGTVAATFRAIAVSPKAAHLGPVGMSELARRRFKNKGTVRE</sequence>
<gene>
    <name evidence="2" type="ORF">PPYR_03952</name>
</gene>